<name>A0A6J5QQ19_9CAUD</name>
<dbReference type="EMBL" id="LR798404">
    <property type="protein sequence ID" value="CAB5229741.1"/>
    <property type="molecule type" value="Genomic_DNA"/>
</dbReference>
<proteinExistence type="predicted"/>
<organism evidence="1">
    <name type="scientific">uncultured Caudovirales phage</name>
    <dbReference type="NCBI Taxonomy" id="2100421"/>
    <lineage>
        <taxon>Viruses</taxon>
        <taxon>Duplodnaviria</taxon>
        <taxon>Heunggongvirae</taxon>
        <taxon>Uroviricota</taxon>
        <taxon>Caudoviricetes</taxon>
        <taxon>Peduoviridae</taxon>
        <taxon>Maltschvirus</taxon>
        <taxon>Maltschvirus maltsch</taxon>
    </lineage>
</organism>
<accession>A0A6J5QQ19</accession>
<evidence type="ECO:0000313" key="3">
    <source>
        <dbReference type="EMBL" id="CAB5229741.1"/>
    </source>
</evidence>
<dbReference type="EMBL" id="LR797072">
    <property type="protein sequence ID" value="CAB4184676.1"/>
    <property type="molecule type" value="Genomic_DNA"/>
</dbReference>
<protein>
    <submittedName>
        <fullName evidence="1">Uncharacterized protein</fullName>
    </submittedName>
</protein>
<evidence type="ECO:0000313" key="2">
    <source>
        <dbReference type="EMBL" id="CAB4219750.1"/>
    </source>
</evidence>
<sequence>MNTAIIPFNDMQAMAEVMAKSKLFGMTDANSVLALMAIAQAEGLHPATAARDYHIIQGRPALKADTMLARFQQAGGKVEWKDYTDEKVTGLFTHPNGGSLELSWTLEQAKAIGLVKPSSGWIKYPRAMLRSRVVSEGIRSVYPGCVIGTYTPEEIQDFDPPEERSMGKAEVVIEQAKSGAEALIAMKDDIPNFYQIYLPDGTVYSNDATQEDWIASYVLVISKIRGSEKYTPDQKAEKIALFREANDETRKSLSAINIARLAQLNAQSKGI</sequence>
<reference evidence="1" key="1">
    <citation type="submission" date="2020-05" db="EMBL/GenBank/DDBJ databases">
        <authorList>
            <person name="Chiriac C."/>
            <person name="Salcher M."/>
            <person name="Ghai R."/>
            <person name="Kavagutti S V."/>
        </authorList>
    </citation>
    <scope>NUCLEOTIDE SEQUENCE</scope>
</reference>
<evidence type="ECO:0000313" key="1">
    <source>
        <dbReference type="EMBL" id="CAB4184676.1"/>
    </source>
</evidence>
<gene>
    <name evidence="1" type="ORF">UFOVP1113_26</name>
    <name evidence="3" type="ORF">UFOVP1563_28</name>
    <name evidence="2" type="ORF">UFOVP1627_10</name>
</gene>
<dbReference type="EMBL" id="LR797484">
    <property type="protein sequence ID" value="CAB4219750.1"/>
    <property type="molecule type" value="Genomic_DNA"/>
</dbReference>